<evidence type="ECO:0000313" key="3">
    <source>
        <dbReference type="Proteomes" id="UP000239326"/>
    </source>
</evidence>
<keyword evidence="3" id="KW-1185">Reference proteome</keyword>
<dbReference type="RefSeq" id="WP_106445307.1">
    <property type="nucleotide sequence ID" value="NZ_CP027669.1"/>
</dbReference>
<sequence length="205" mass="22452">MNEQPQDTTQSLDRPLDVEQAPSLHAQSHRLRDAELDAIVQIVPTPGGVCMYFPYLRAWRRHVLWPAIGVVFAAIALFTARSGAPFGVLLGLGAVATGANLLACYALGNSFRVVIDGRGVQTERRLFGLRLAQRSVPAGDIAGLAIKLSYTTETNEKEEAFYRIYAVLKNGKRAMVADSLRGRPLAERLLSLLAFKTPYDRTDPG</sequence>
<keyword evidence="1" id="KW-1133">Transmembrane helix</keyword>
<gene>
    <name evidence="2" type="ORF">C6571_02600</name>
</gene>
<dbReference type="KEGG" id="simp:C6571_02600"/>
<feature type="transmembrane region" description="Helical" evidence="1">
    <location>
        <begin position="86"/>
        <end position="108"/>
    </location>
</feature>
<proteinExistence type="predicted"/>
<keyword evidence="1" id="KW-0812">Transmembrane</keyword>
<dbReference type="Proteomes" id="UP000239326">
    <property type="component" value="Chromosome"/>
</dbReference>
<keyword evidence="1" id="KW-0472">Membrane</keyword>
<reference evidence="2 3" key="1">
    <citation type="submission" date="2018-03" db="EMBL/GenBank/DDBJ databases">
        <title>Genome sequencing of Simplicispira sp.</title>
        <authorList>
            <person name="Kim S.-J."/>
            <person name="Heo J."/>
            <person name="Kwon S.-W."/>
        </authorList>
    </citation>
    <scope>NUCLEOTIDE SEQUENCE [LARGE SCALE GENOMIC DNA]</scope>
    <source>
        <strain evidence="2 3">SC1-8</strain>
    </source>
</reference>
<feature type="transmembrane region" description="Helical" evidence="1">
    <location>
        <begin position="63"/>
        <end position="80"/>
    </location>
</feature>
<dbReference type="AlphaFoldDB" id="A0A2S0MWP9"/>
<evidence type="ECO:0000313" key="2">
    <source>
        <dbReference type="EMBL" id="AVO40314.1"/>
    </source>
</evidence>
<accession>A0A2S0MWP9</accession>
<protein>
    <submittedName>
        <fullName evidence="2">Uncharacterized protein</fullName>
    </submittedName>
</protein>
<dbReference type="OrthoDB" id="6402665at2"/>
<evidence type="ECO:0000256" key="1">
    <source>
        <dbReference type="SAM" id="Phobius"/>
    </source>
</evidence>
<organism evidence="2 3">
    <name type="scientific">Simplicispira suum</name>
    <dbReference type="NCBI Taxonomy" id="2109915"/>
    <lineage>
        <taxon>Bacteria</taxon>
        <taxon>Pseudomonadati</taxon>
        <taxon>Pseudomonadota</taxon>
        <taxon>Betaproteobacteria</taxon>
        <taxon>Burkholderiales</taxon>
        <taxon>Comamonadaceae</taxon>
        <taxon>Simplicispira</taxon>
    </lineage>
</organism>
<dbReference type="EMBL" id="CP027669">
    <property type="protein sequence ID" value="AVO40314.1"/>
    <property type="molecule type" value="Genomic_DNA"/>
</dbReference>
<name>A0A2S0MWP9_9BURK</name>